<evidence type="ECO:0000313" key="3">
    <source>
        <dbReference type="EMBL" id="EST34942.1"/>
    </source>
</evidence>
<dbReference type="PANTHER" id="PTHR33164:SF94">
    <property type="entry name" value="TRANSCRIPTIONAL REGULATORY PROTEIN-RELATED"/>
    <property type="match status" value="1"/>
</dbReference>
<feature type="domain" description="HTH marR-type" evidence="2">
    <location>
        <begin position="56"/>
        <end position="190"/>
    </location>
</feature>
<keyword evidence="4" id="KW-1185">Reference proteome</keyword>
<comment type="caution">
    <text evidence="3">The sequence shown here is derived from an EMBL/GenBank/DDBJ whole genome shotgun (WGS) entry which is preliminary data.</text>
</comment>
<accession>V6KS31</accession>
<organism evidence="3 4">
    <name type="scientific">Streptomyces roseochromogenus subsp. oscitans DS 12.976</name>
    <dbReference type="NCBI Taxonomy" id="1352936"/>
    <lineage>
        <taxon>Bacteria</taxon>
        <taxon>Bacillati</taxon>
        <taxon>Actinomycetota</taxon>
        <taxon>Actinomycetes</taxon>
        <taxon>Kitasatosporales</taxon>
        <taxon>Streptomycetaceae</taxon>
        <taxon>Streptomyces</taxon>
    </lineage>
</organism>
<proteinExistence type="predicted"/>
<dbReference type="PANTHER" id="PTHR33164">
    <property type="entry name" value="TRANSCRIPTIONAL REGULATOR, MARR FAMILY"/>
    <property type="match status" value="1"/>
</dbReference>
<dbReference type="Gene3D" id="1.10.10.10">
    <property type="entry name" value="Winged helix-like DNA-binding domain superfamily/Winged helix DNA-binding domain"/>
    <property type="match status" value="1"/>
</dbReference>
<dbReference type="InterPro" id="IPR036390">
    <property type="entry name" value="WH_DNA-bd_sf"/>
</dbReference>
<dbReference type="EMBL" id="AWQX01000065">
    <property type="protein sequence ID" value="EST34942.1"/>
    <property type="molecule type" value="Genomic_DNA"/>
</dbReference>
<protein>
    <recommendedName>
        <fullName evidence="2">HTH marR-type domain-containing protein</fullName>
    </recommendedName>
</protein>
<name>V6KS31_STRRC</name>
<dbReference type="RefSeq" id="WP_023545609.1">
    <property type="nucleotide sequence ID" value="NZ_CM002285.1"/>
</dbReference>
<dbReference type="Pfam" id="PF01047">
    <property type="entry name" value="MarR"/>
    <property type="match status" value="1"/>
</dbReference>
<dbReference type="PATRIC" id="fig|1352936.5.peg.1726"/>
<dbReference type="SUPFAM" id="SSF46785">
    <property type="entry name" value="Winged helix' DNA-binding domain"/>
    <property type="match status" value="1"/>
</dbReference>
<evidence type="ECO:0000259" key="2">
    <source>
        <dbReference type="PROSITE" id="PS50995"/>
    </source>
</evidence>
<dbReference type="InterPro" id="IPR036388">
    <property type="entry name" value="WH-like_DNA-bd_sf"/>
</dbReference>
<dbReference type="PROSITE" id="PS50995">
    <property type="entry name" value="HTH_MARR_2"/>
    <property type="match status" value="1"/>
</dbReference>
<dbReference type="GO" id="GO:0003700">
    <property type="term" value="F:DNA-binding transcription factor activity"/>
    <property type="evidence" value="ECO:0007669"/>
    <property type="project" value="InterPro"/>
</dbReference>
<evidence type="ECO:0000256" key="1">
    <source>
        <dbReference type="SAM" id="MobiDB-lite"/>
    </source>
</evidence>
<gene>
    <name evidence="3" type="ORF">M878_08105</name>
</gene>
<feature type="compositionally biased region" description="Low complexity" evidence="1">
    <location>
        <begin position="1"/>
        <end position="38"/>
    </location>
</feature>
<dbReference type="InterPro" id="IPR000835">
    <property type="entry name" value="HTH_MarR-typ"/>
</dbReference>
<dbReference type="SMART" id="SM00347">
    <property type="entry name" value="HTH_MARR"/>
    <property type="match status" value="1"/>
</dbReference>
<dbReference type="Proteomes" id="UP000017984">
    <property type="component" value="Chromosome"/>
</dbReference>
<evidence type="ECO:0000313" key="4">
    <source>
        <dbReference type="Proteomes" id="UP000017984"/>
    </source>
</evidence>
<sequence>MAQQDGGPEQAPGQAGAPEETPTGVAGAEEARGAGVRAQEAPGAAVGAEQELDREAEAITLAVMAASRLIVALSARALASVDVPLTLPQLRSLVALHTCGPIKLAAMAATLGVTPSTALRMVERLETLELTDRRVNPDNRREVVLRLTTTGEELVDRVLSHRRAAIRALVERLPAQERAGLVPALTALTGVAGDLDPGLAPSEAGRLAGVVDDPLNPAP</sequence>
<dbReference type="InterPro" id="IPR039422">
    <property type="entry name" value="MarR/SlyA-like"/>
</dbReference>
<dbReference type="STRING" id="1352936.M878_08105"/>
<dbReference type="HOGENOM" id="CLU_083287_22_1_11"/>
<dbReference type="AlphaFoldDB" id="V6KS31"/>
<dbReference type="GO" id="GO:0006950">
    <property type="term" value="P:response to stress"/>
    <property type="evidence" value="ECO:0007669"/>
    <property type="project" value="TreeGrafter"/>
</dbReference>
<reference evidence="3 4" key="1">
    <citation type="journal article" date="2014" name="Genome Announc.">
        <title>Draft Genome Sequence of Streptomyces roseochromogenes subsp. oscitans DS 12.976, Producer of the Aminocoumarin Antibiotic Clorobiocin.</title>
        <authorList>
            <person name="Ruckert C."/>
            <person name="Kalinowski J."/>
            <person name="Heide L."/>
            <person name="Apel A.K."/>
        </authorList>
    </citation>
    <scope>NUCLEOTIDE SEQUENCE [LARGE SCALE GENOMIC DNA]</scope>
    <source>
        <strain evidence="3 4">DS 12.976</strain>
    </source>
</reference>
<feature type="region of interest" description="Disordered" evidence="1">
    <location>
        <begin position="1"/>
        <end position="49"/>
    </location>
</feature>